<dbReference type="PANTHER" id="PTHR21310">
    <property type="entry name" value="AMINOGLYCOSIDE PHOSPHOTRANSFERASE-RELATED-RELATED"/>
    <property type="match status" value="1"/>
</dbReference>
<evidence type="ECO:0000259" key="1">
    <source>
        <dbReference type="Pfam" id="PF01636"/>
    </source>
</evidence>
<comment type="caution">
    <text evidence="2">The sequence shown here is derived from an EMBL/GenBank/DDBJ whole genome shotgun (WGS) entry which is preliminary data.</text>
</comment>
<dbReference type="PANTHER" id="PTHR21310:SF56">
    <property type="entry name" value="AMINOGLYCOSIDE PHOSPHOTRANSFERASE DOMAIN-CONTAINING PROTEIN"/>
    <property type="match status" value="1"/>
</dbReference>
<protein>
    <recommendedName>
        <fullName evidence="1">Aminoglycoside phosphotransferase domain-containing protein</fullName>
    </recommendedName>
</protein>
<dbReference type="InterPro" id="IPR011009">
    <property type="entry name" value="Kinase-like_dom_sf"/>
</dbReference>
<feature type="domain" description="Aminoglycoside phosphotransferase" evidence="1">
    <location>
        <begin position="64"/>
        <end position="153"/>
    </location>
</feature>
<evidence type="ECO:0000313" key="2">
    <source>
        <dbReference type="EMBL" id="KAK3364405.1"/>
    </source>
</evidence>
<dbReference type="Pfam" id="PF01636">
    <property type="entry name" value="APH"/>
    <property type="match status" value="1"/>
</dbReference>
<accession>A0AAJ0HWX0</accession>
<dbReference type="EMBL" id="JAUIQD010000001">
    <property type="protein sequence ID" value="KAK3364405.1"/>
    <property type="molecule type" value="Genomic_DNA"/>
</dbReference>
<gene>
    <name evidence="2" type="ORF">B0T25DRAFT_435166</name>
</gene>
<dbReference type="Proteomes" id="UP001275084">
    <property type="component" value="Unassembled WGS sequence"/>
</dbReference>
<organism evidence="2 3">
    <name type="scientific">Lasiosphaeria hispida</name>
    <dbReference type="NCBI Taxonomy" id="260671"/>
    <lineage>
        <taxon>Eukaryota</taxon>
        <taxon>Fungi</taxon>
        <taxon>Dikarya</taxon>
        <taxon>Ascomycota</taxon>
        <taxon>Pezizomycotina</taxon>
        <taxon>Sordariomycetes</taxon>
        <taxon>Sordariomycetidae</taxon>
        <taxon>Sordariales</taxon>
        <taxon>Lasiosphaeriaceae</taxon>
        <taxon>Lasiosphaeria</taxon>
    </lineage>
</organism>
<sequence>SHSSDRSDSSSVVYQHEPFTIFCSRILDLAASNWPDSDVNGFCAERLSGGGFFASSASHDRTSAGETRYIVRIPRFDSAKVDGEVAVLHFVGRIAIPVPTVITFDKTAGNALGLLYMIQNWIVGTDLSSCFPGLNHGQKASIARELSAIFRQMLEIRSSTGGRLVLDSEKGAVRIAPLSQ</sequence>
<feature type="non-terminal residue" evidence="2">
    <location>
        <position position="180"/>
    </location>
</feature>
<dbReference type="InterPro" id="IPR002575">
    <property type="entry name" value="Aminoglycoside_PTrfase"/>
</dbReference>
<dbReference type="SUPFAM" id="SSF56112">
    <property type="entry name" value="Protein kinase-like (PK-like)"/>
    <property type="match status" value="1"/>
</dbReference>
<keyword evidence="3" id="KW-1185">Reference proteome</keyword>
<proteinExistence type="predicted"/>
<dbReference type="AlphaFoldDB" id="A0AAJ0HWX0"/>
<reference evidence="2" key="1">
    <citation type="journal article" date="2023" name="Mol. Phylogenet. Evol.">
        <title>Genome-scale phylogeny and comparative genomics of the fungal order Sordariales.</title>
        <authorList>
            <person name="Hensen N."/>
            <person name="Bonometti L."/>
            <person name="Westerberg I."/>
            <person name="Brannstrom I.O."/>
            <person name="Guillou S."/>
            <person name="Cros-Aarteil S."/>
            <person name="Calhoun S."/>
            <person name="Haridas S."/>
            <person name="Kuo A."/>
            <person name="Mondo S."/>
            <person name="Pangilinan J."/>
            <person name="Riley R."/>
            <person name="LaButti K."/>
            <person name="Andreopoulos B."/>
            <person name="Lipzen A."/>
            <person name="Chen C."/>
            <person name="Yan M."/>
            <person name="Daum C."/>
            <person name="Ng V."/>
            <person name="Clum A."/>
            <person name="Steindorff A."/>
            <person name="Ohm R.A."/>
            <person name="Martin F."/>
            <person name="Silar P."/>
            <person name="Natvig D.O."/>
            <person name="Lalanne C."/>
            <person name="Gautier V."/>
            <person name="Ament-Velasquez S.L."/>
            <person name="Kruys A."/>
            <person name="Hutchinson M.I."/>
            <person name="Powell A.J."/>
            <person name="Barry K."/>
            <person name="Miller A.N."/>
            <person name="Grigoriev I.V."/>
            <person name="Debuchy R."/>
            <person name="Gladieux P."/>
            <person name="Hiltunen Thoren M."/>
            <person name="Johannesson H."/>
        </authorList>
    </citation>
    <scope>NUCLEOTIDE SEQUENCE</scope>
    <source>
        <strain evidence="2">CBS 955.72</strain>
    </source>
</reference>
<evidence type="ECO:0000313" key="3">
    <source>
        <dbReference type="Proteomes" id="UP001275084"/>
    </source>
</evidence>
<reference evidence="2" key="2">
    <citation type="submission" date="2023-06" db="EMBL/GenBank/DDBJ databases">
        <authorList>
            <consortium name="Lawrence Berkeley National Laboratory"/>
            <person name="Haridas S."/>
            <person name="Hensen N."/>
            <person name="Bonometti L."/>
            <person name="Westerberg I."/>
            <person name="Brannstrom I.O."/>
            <person name="Guillou S."/>
            <person name="Cros-Aarteil S."/>
            <person name="Calhoun S."/>
            <person name="Kuo A."/>
            <person name="Mondo S."/>
            <person name="Pangilinan J."/>
            <person name="Riley R."/>
            <person name="Labutti K."/>
            <person name="Andreopoulos B."/>
            <person name="Lipzen A."/>
            <person name="Chen C."/>
            <person name="Yanf M."/>
            <person name="Daum C."/>
            <person name="Ng V."/>
            <person name="Clum A."/>
            <person name="Steindorff A."/>
            <person name="Ohm R."/>
            <person name="Martin F."/>
            <person name="Silar P."/>
            <person name="Natvig D."/>
            <person name="Lalanne C."/>
            <person name="Gautier V."/>
            <person name="Ament-Velasquez S.L."/>
            <person name="Kruys A."/>
            <person name="Hutchinson M.I."/>
            <person name="Powell A.J."/>
            <person name="Barry K."/>
            <person name="Miller A.N."/>
            <person name="Grigoriev I.V."/>
            <person name="Debuchy R."/>
            <person name="Gladieux P."/>
            <person name="Thoren M.H."/>
            <person name="Johannesson H."/>
        </authorList>
    </citation>
    <scope>NUCLEOTIDE SEQUENCE</scope>
    <source>
        <strain evidence="2">CBS 955.72</strain>
    </source>
</reference>
<feature type="non-terminal residue" evidence="2">
    <location>
        <position position="1"/>
    </location>
</feature>
<dbReference type="InterPro" id="IPR051678">
    <property type="entry name" value="AGP_Transferase"/>
</dbReference>
<name>A0AAJ0HWX0_9PEZI</name>